<accession>A0A6S9TXJ9</accession>
<evidence type="ECO:0000256" key="3">
    <source>
        <dbReference type="ARBA" id="ARBA00022448"/>
    </source>
</evidence>
<evidence type="ECO:0000256" key="7">
    <source>
        <dbReference type="ARBA" id="ARBA00022927"/>
    </source>
</evidence>
<dbReference type="Pfam" id="PF00025">
    <property type="entry name" value="Arf"/>
    <property type="match status" value="1"/>
</dbReference>
<dbReference type="PROSITE" id="PS51417">
    <property type="entry name" value="ARF"/>
    <property type="match status" value="1"/>
</dbReference>
<evidence type="ECO:0000256" key="6">
    <source>
        <dbReference type="ARBA" id="ARBA00022892"/>
    </source>
</evidence>
<dbReference type="AlphaFoldDB" id="A0A6S9TXJ9"/>
<dbReference type="SMART" id="SM00178">
    <property type="entry name" value="SAR"/>
    <property type="match status" value="1"/>
</dbReference>
<dbReference type="InterPro" id="IPR006689">
    <property type="entry name" value="Small_GTPase_ARF/SAR"/>
</dbReference>
<evidence type="ECO:0008006" key="15">
    <source>
        <dbReference type="Google" id="ProtNLM"/>
    </source>
</evidence>
<dbReference type="InterPro" id="IPR005225">
    <property type="entry name" value="Small_GTP-bd"/>
</dbReference>
<keyword evidence="4" id="KW-0519">Myristate</keyword>
<keyword evidence="12" id="KW-0460">Magnesium</keyword>
<sequence>MGVVLSKVFENLSSCRGHYRNLMVGLEGAGKSTILYKLKLGEIVNTPSIGFNVETVEYKNISFTVFDVSASFHKMGPLWRNYYMDIKSVIFVVDSTDRGRLGEARDKLHCMLDELALDQAVLLVLANKADLPNAMKAAEITDELGLHSLRQRTWYCQATSATTREGFEEAFDWLSSTLAKLER</sequence>
<gene>
    <name evidence="14" type="ORF">EHUX00137_LOCUS2311</name>
</gene>
<dbReference type="GO" id="GO:0005794">
    <property type="term" value="C:Golgi apparatus"/>
    <property type="evidence" value="ECO:0007669"/>
    <property type="project" value="UniProtKB-SubCell"/>
</dbReference>
<dbReference type="NCBIfam" id="TIGR00231">
    <property type="entry name" value="small_GTP"/>
    <property type="match status" value="1"/>
</dbReference>
<organism evidence="14">
    <name type="scientific">Emiliania huxleyi</name>
    <name type="common">Coccolithophore</name>
    <name type="synonym">Pontosphaera huxleyi</name>
    <dbReference type="NCBI Taxonomy" id="2903"/>
    <lineage>
        <taxon>Eukaryota</taxon>
        <taxon>Haptista</taxon>
        <taxon>Haptophyta</taxon>
        <taxon>Prymnesiophyceae</taxon>
        <taxon>Isochrysidales</taxon>
        <taxon>Noelaerhabdaceae</taxon>
        <taxon>Emiliania</taxon>
    </lineage>
</organism>
<keyword evidence="8" id="KW-0333">Golgi apparatus</keyword>
<feature type="binding site" evidence="11">
    <location>
        <begin position="25"/>
        <end position="32"/>
    </location>
    <ligand>
        <name>GTP</name>
        <dbReference type="ChEBI" id="CHEBI:37565"/>
    </ligand>
</feature>
<dbReference type="PRINTS" id="PR00328">
    <property type="entry name" value="SAR1GTPBP"/>
</dbReference>
<comment type="similarity">
    <text evidence="2 13">Belongs to the small GTPase superfamily. Arf family.</text>
</comment>
<keyword evidence="10" id="KW-0449">Lipoprotein</keyword>
<comment type="subcellular location">
    <subcellularLocation>
        <location evidence="1">Golgi apparatus</location>
    </subcellularLocation>
</comment>
<evidence type="ECO:0000313" key="14">
    <source>
        <dbReference type="EMBL" id="CAE0524481.1"/>
    </source>
</evidence>
<keyword evidence="5 11" id="KW-0547">Nucleotide-binding</keyword>
<name>A0A6S9TXJ9_EMIHU</name>
<feature type="binding site" evidence="12">
    <location>
        <position position="48"/>
    </location>
    <ligand>
        <name>Mg(2+)</name>
        <dbReference type="ChEBI" id="CHEBI:18420"/>
    </ligand>
</feature>
<evidence type="ECO:0000256" key="9">
    <source>
        <dbReference type="ARBA" id="ARBA00023134"/>
    </source>
</evidence>
<evidence type="ECO:0000256" key="1">
    <source>
        <dbReference type="ARBA" id="ARBA00004555"/>
    </source>
</evidence>
<dbReference type="FunFam" id="3.40.50.300:FF:003500">
    <property type="entry name" value="ADP-ribosylation factor 1"/>
    <property type="match status" value="1"/>
</dbReference>
<keyword evidence="12" id="KW-0479">Metal-binding</keyword>
<evidence type="ECO:0000256" key="2">
    <source>
        <dbReference type="ARBA" id="ARBA00010290"/>
    </source>
</evidence>
<evidence type="ECO:0000256" key="10">
    <source>
        <dbReference type="ARBA" id="ARBA00023288"/>
    </source>
</evidence>
<evidence type="ECO:0000256" key="4">
    <source>
        <dbReference type="ARBA" id="ARBA00022707"/>
    </source>
</evidence>
<keyword evidence="3" id="KW-0813">Transport</keyword>
<dbReference type="GO" id="GO:0005525">
    <property type="term" value="F:GTP binding"/>
    <property type="evidence" value="ECO:0007669"/>
    <property type="project" value="UniProtKB-KW"/>
</dbReference>
<dbReference type="SMART" id="SM00177">
    <property type="entry name" value="ARF"/>
    <property type="match status" value="1"/>
</dbReference>
<dbReference type="PANTHER" id="PTHR11711">
    <property type="entry name" value="ADP RIBOSYLATION FACTOR-RELATED"/>
    <property type="match status" value="1"/>
</dbReference>
<protein>
    <recommendedName>
        <fullName evidence="15">ADP-ribosylation factor</fullName>
    </recommendedName>
</protein>
<dbReference type="InterPro" id="IPR027417">
    <property type="entry name" value="P-loop_NTPase"/>
</dbReference>
<dbReference type="GO" id="GO:0046872">
    <property type="term" value="F:metal ion binding"/>
    <property type="evidence" value="ECO:0007669"/>
    <property type="project" value="UniProtKB-KW"/>
</dbReference>
<feature type="binding site" evidence="11">
    <location>
        <begin position="127"/>
        <end position="130"/>
    </location>
    <ligand>
        <name>GTP</name>
        <dbReference type="ChEBI" id="CHEBI:37565"/>
    </ligand>
</feature>
<reference evidence="14" key="1">
    <citation type="submission" date="2021-01" db="EMBL/GenBank/DDBJ databases">
        <authorList>
            <person name="Corre E."/>
            <person name="Pelletier E."/>
            <person name="Niang G."/>
            <person name="Scheremetjew M."/>
            <person name="Finn R."/>
            <person name="Kale V."/>
            <person name="Holt S."/>
            <person name="Cochrane G."/>
            <person name="Meng A."/>
            <person name="Brown T."/>
            <person name="Cohen L."/>
        </authorList>
    </citation>
    <scope>NUCLEOTIDE SEQUENCE</scope>
    <source>
        <strain evidence="14">379</strain>
    </source>
</reference>
<evidence type="ECO:0000256" key="12">
    <source>
        <dbReference type="PIRSR" id="PIRSR606689-2"/>
    </source>
</evidence>
<dbReference type="InterPro" id="IPR024156">
    <property type="entry name" value="Small_GTPase_ARF"/>
</dbReference>
<dbReference type="GO" id="GO:0003924">
    <property type="term" value="F:GTPase activity"/>
    <property type="evidence" value="ECO:0007669"/>
    <property type="project" value="InterPro"/>
</dbReference>
<dbReference type="GO" id="GO:0015031">
    <property type="term" value="P:protein transport"/>
    <property type="evidence" value="ECO:0007669"/>
    <property type="project" value="UniProtKB-KW"/>
</dbReference>
<keyword evidence="9 11" id="KW-0342">GTP-binding</keyword>
<dbReference type="EMBL" id="HBIR01003268">
    <property type="protein sequence ID" value="CAE0524481.1"/>
    <property type="molecule type" value="Transcribed_RNA"/>
</dbReference>
<proteinExistence type="inferred from homology"/>
<evidence type="ECO:0000256" key="11">
    <source>
        <dbReference type="PIRSR" id="PIRSR606689-1"/>
    </source>
</evidence>
<evidence type="ECO:0000256" key="13">
    <source>
        <dbReference type="RuleBase" id="RU003925"/>
    </source>
</evidence>
<dbReference type="SUPFAM" id="SSF52540">
    <property type="entry name" value="P-loop containing nucleoside triphosphate hydrolases"/>
    <property type="match status" value="1"/>
</dbReference>
<feature type="binding site" evidence="12">
    <location>
        <position position="32"/>
    </location>
    <ligand>
        <name>Mg(2+)</name>
        <dbReference type="ChEBI" id="CHEBI:18420"/>
    </ligand>
</feature>
<dbReference type="GO" id="GO:0016192">
    <property type="term" value="P:vesicle-mediated transport"/>
    <property type="evidence" value="ECO:0007669"/>
    <property type="project" value="UniProtKB-KW"/>
</dbReference>
<evidence type="ECO:0000256" key="5">
    <source>
        <dbReference type="ARBA" id="ARBA00022741"/>
    </source>
</evidence>
<dbReference type="Gene3D" id="3.40.50.300">
    <property type="entry name" value="P-loop containing nucleotide triphosphate hydrolases"/>
    <property type="match status" value="1"/>
</dbReference>
<evidence type="ECO:0000256" key="8">
    <source>
        <dbReference type="ARBA" id="ARBA00023034"/>
    </source>
</evidence>
<keyword evidence="6" id="KW-0931">ER-Golgi transport</keyword>
<keyword evidence="7" id="KW-0653">Protein transport</keyword>